<gene>
    <name evidence="1" type="ORF">FB561_7377</name>
</gene>
<dbReference type="AlphaFoldDB" id="A0A561B3R7"/>
<keyword evidence="2" id="KW-1185">Reference proteome</keyword>
<dbReference type="Proteomes" id="UP000318380">
    <property type="component" value="Unassembled WGS sequence"/>
</dbReference>
<name>A0A561B3R7_9ACTN</name>
<evidence type="ECO:0000313" key="2">
    <source>
        <dbReference type="Proteomes" id="UP000318380"/>
    </source>
</evidence>
<accession>A0A561B3R7</accession>
<protein>
    <submittedName>
        <fullName evidence="1">Uncharacterized protein</fullName>
    </submittedName>
</protein>
<proteinExistence type="predicted"/>
<dbReference type="RefSeq" id="WP_145814659.1">
    <property type="nucleotide sequence ID" value="NZ_VIVK01000003.1"/>
</dbReference>
<reference evidence="1 2" key="1">
    <citation type="submission" date="2019-06" db="EMBL/GenBank/DDBJ databases">
        <title>Sequencing the genomes of 1000 actinobacteria strains.</title>
        <authorList>
            <person name="Klenk H.-P."/>
        </authorList>
    </citation>
    <scope>NUCLEOTIDE SEQUENCE [LARGE SCALE GENOMIC DNA]</scope>
    <source>
        <strain evidence="1 2">DSM 24683</strain>
    </source>
</reference>
<organism evidence="1 2">
    <name type="scientific">Kribbella amoyensis</name>
    <dbReference type="NCBI Taxonomy" id="996641"/>
    <lineage>
        <taxon>Bacteria</taxon>
        <taxon>Bacillati</taxon>
        <taxon>Actinomycetota</taxon>
        <taxon>Actinomycetes</taxon>
        <taxon>Propionibacteriales</taxon>
        <taxon>Kribbellaceae</taxon>
        <taxon>Kribbella</taxon>
    </lineage>
</organism>
<dbReference type="OrthoDB" id="3829021at2"/>
<evidence type="ECO:0000313" key="1">
    <source>
        <dbReference type="EMBL" id="TWD73484.1"/>
    </source>
</evidence>
<sequence length="104" mass="11930">MSQPMEDRTVTANQARAEYEAKCQEIKGIETAKRYLEELLSKLMQRCEPLVAFHTVGDTMYAVDSFWMLLNMYADAERKLSDAKAARDYTYAVWQSASAEPHRG</sequence>
<dbReference type="EMBL" id="VIVK01000003">
    <property type="protein sequence ID" value="TWD73484.1"/>
    <property type="molecule type" value="Genomic_DNA"/>
</dbReference>
<comment type="caution">
    <text evidence="1">The sequence shown here is derived from an EMBL/GenBank/DDBJ whole genome shotgun (WGS) entry which is preliminary data.</text>
</comment>